<dbReference type="OrthoDB" id="9810445at2"/>
<comment type="cofactor">
    <cofactor evidence="6">
        <name>Zn(2+)</name>
        <dbReference type="ChEBI" id="CHEBI:29105"/>
    </cofactor>
    <text evidence="6">Binds 1 zinc ion per subunit.</text>
</comment>
<gene>
    <name evidence="8" type="ORF">DV711_15895</name>
</gene>
<organism evidence="8 9">
    <name type="scientific">Motiliproteus coralliicola</name>
    <dbReference type="NCBI Taxonomy" id="2283196"/>
    <lineage>
        <taxon>Bacteria</taxon>
        <taxon>Pseudomonadati</taxon>
        <taxon>Pseudomonadota</taxon>
        <taxon>Gammaproteobacteria</taxon>
        <taxon>Oceanospirillales</taxon>
        <taxon>Oceanospirillaceae</taxon>
        <taxon>Motiliproteus</taxon>
    </lineage>
</organism>
<keyword evidence="9" id="KW-1185">Reference proteome</keyword>
<accession>A0A369WCN7</accession>
<keyword evidence="5 6" id="KW-0482">Metalloprotease</keyword>
<keyword evidence="2" id="KW-0479">Metal-binding</keyword>
<dbReference type="AlphaFoldDB" id="A0A369WCN7"/>
<comment type="caution">
    <text evidence="8">The sequence shown here is derived from an EMBL/GenBank/DDBJ whole genome shotgun (WGS) entry which is preliminary data.</text>
</comment>
<keyword evidence="3 6" id="KW-0378">Hydrolase</keyword>
<evidence type="ECO:0000259" key="7">
    <source>
        <dbReference type="Pfam" id="PF01435"/>
    </source>
</evidence>
<dbReference type="InterPro" id="IPR001915">
    <property type="entry name" value="Peptidase_M48"/>
</dbReference>
<dbReference type="Pfam" id="PF01435">
    <property type="entry name" value="Peptidase_M48"/>
    <property type="match status" value="1"/>
</dbReference>
<dbReference type="GO" id="GO:0004222">
    <property type="term" value="F:metalloendopeptidase activity"/>
    <property type="evidence" value="ECO:0007669"/>
    <property type="project" value="InterPro"/>
</dbReference>
<sequence>MDKPTSMHNQGFLSMFSTENRTYQPLLIFIAALVLSGCQTLQSVDRGLYNIAESVSEQDRVTGQRSLSLQSRAQQIQQGNSVVEQLIAKEKKDGRKLNQQLDKDQYWRMVQIFDRVHRISHLSDERWQPILIDRDSFNAFTTGGTYIVVHRGLMEQLTSDDEVAAVMAHEIAHTVANHVFEAQSLAQVTALANSGSAGRDGYRAAFTQKNEYEADRIGVLYSSLAGYDPLASSRIWKRQYQTEGNRRGLFFQSHPVNSDRERFNRVNGEKVQPYYTPGRINPNHAQLLQNNSLWSKQQQGSDNVGQGGGFSALAGTLLGAYVDHQQAKAGERQQQQQIRFVRYVQSQMKLVGETRPSADRWQLRFRYDGQIPLQGVTVGGQLSQGKDKAPIVMVAHVKQAIRQGEQFKAEFRHTALKSLSKPSDSIKLYLDDAVPQ</sequence>
<evidence type="ECO:0000256" key="2">
    <source>
        <dbReference type="ARBA" id="ARBA00022723"/>
    </source>
</evidence>
<dbReference type="PANTHER" id="PTHR22726">
    <property type="entry name" value="METALLOENDOPEPTIDASE OMA1"/>
    <property type="match status" value="1"/>
</dbReference>
<dbReference type="PANTHER" id="PTHR22726:SF1">
    <property type="entry name" value="METALLOENDOPEPTIDASE OMA1, MITOCHONDRIAL"/>
    <property type="match status" value="1"/>
</dbReference>
<keyword evidence="1 6" id="KW-0645">Protease</keyword>
<comment type="similarity">
    <text evidence="6">Belongs to the peptidase M48 family.</text>
</comment>
<dbReference type="InterPro" id="IPR051156">
    <property type="entry name" value="Mito/Outer_Membr_Metalloprot"/>
</dbReference>
<protein>
    <submittedName>
        <fullName evidence="8">Peptidase M48</fullName>
    </submittedName>
</protein>
<dbReference type="GO" id="GO:0046872">
    <property type="term" value="F:metal ion binding"/>
    <property type="evidence" value="ECO:0007669"/>
    <property type="project" value="UniProtKB-KW"/>
</dbReference>
<dbReference type="GO" id="GO:0016020">
    <property type="term" value="C:membrane"/>
    <property type="evidence" value="ECO:0007669"/>
    <property type="project" value="TreeGrafter"/>
</dbReference>
<keyword evidence="4 6" id="KW-0862">Zinc</keyword>
<evidence type="ECO:0000256" key="6">
    <source>
        <dbReference type="RuleBase" id="RU003983"/>
    </source>
</evidence>
<evidence type="ECO:0000256" key="4">
    <source>
        <dbReference type="ARBA" id="ARBA00022833"/>
    </source>
</evidence>
<evidence type="ECO:0000256" key="5">
    <source>
        <dbReference type="ARBA" id="ARBA00023049"/>
    </source>
</evidence>
<proteinExistence type="inferred from homology"/>
<dbReference type="Proteomes" id="UP000253769">
    <property type="component" value="Unassembled WGS sequence"/>
</dbReference>
<dbReference type="Gene3D" id="3.30.2010.10">
    <property type="entry name" value="Metalloproteases ('zincins'), catalytic domain"/>
    <property type="match status" value="1"/>
</dbReference>
<dbReference type="CDD" id="cd07324">
    <property type="entry name" value="M48C_Oma1-like"/>
    <property type="match status" value="1"/>
</dbReference>
<evidence type="ECO:0000256" key="1">
    <source>
        <dbReference type="ARBA" id="ARBA00022670"/>
    </source>
</evidence>
<feature type="domain" description="Peptidase M48" evidence="7">
    <location>
        <begin position="111"/>
        <end position="260"/>
    </location>
</feature>
<reference evidence="8 9" key="1">
    <citation type="submission" date="2018-07" db="EMBL/GenBank/DDBJ databases">
        <title>Motiliproteus coralliicola sp. nov., a bacterium isolated from Coral.</title>
        <authorList>
            <person name="Wang G."/>
        </authorList>
    </citation>
    <scope>NUCLEOTIDE SEQUENCE [LARGE SCALE GENOMIC DNA]</scope>
    <source>
        <strain evidence="8 9">C34</strain>
    </source>
</reference>
<evidence type="ECO:0000313" key="9">
    <source>
        <dbReference type="Proteomes" id="UP000253769"/>
    </source>
</evidence>
<dbReference type="GO" id="GO:0051603">
    <property type="term" value="P:proteolysis involved in protein catabolic process"/>
    <property type="evidence" value="ECO:0007669"/>
    <property type="project" value="TreeGrafter"/>
</dbReference>
<evidence type="ECO:0000313" key="8">
    <source>
        <dbReference type="EMBL" id="RDE19073.1"/>
    </source>
</evidence>
<dbReference type="EMBL" id="QQOH01000004">
    <property type="protein sequence ID" value="RDE19073.1"/>
    <property type="molecule type" value="Genomic_DNA"/>
</dbReference>
<evidence type="ECO:0000256" key="3">
    <source>
        <dbReference type="ARBA" id="ARBA00022801"/>
    </source>
</evidence>
<name>A0A369WCN7_9GAMM</name>